<dbReference type="EMBL" id="JACAZH010000002">
    <property type="protein sequence ID" value="KAF7375832.1"/>
    <property type="molecule type" value="Genomic_DNA"/>
</dbReference>
<sequence>MDDSDLNVCAGAFFPNARHLVVAGGTFTSHNTTTNVPSDFPRLPLGSIELRHEIRLQGAAAVLCRESRRGRVRRMYSAHVECRNTPVTVALYQGDKAEEDLRHPHILQIYASASSSRVYAAVFHDDMIHFNQFLEYFRYSAILRAYIYAYTCADDEDAWLYYTRFLSTSDLYPIFWIRRSTGRLALELTRIEDDSPQTLFTQGTELLSPPESMITLQHPEQEALVAAALEFPQWFFLCSVYLTQRRSTYISTQAAVKMSSMMYWPEGHLFGDTIEIAWASESHYLCHGWWTSSDAFGRLLYLRFSLDVHPWLSQANHILKQSQIVRNHDDYVLVDEICFDLQISEPRHHPPDGYLFLCSPNDFYSDRTSLRWPRVPAYWSFDPSGRNRLSIDEASSLGFPAIYLSTDVRLASWDASVYSGLRKFHQAKDFDPESQDVARYLGYPLYKLSVPDEDPASERENGVDNPSSDPHVQVESTKCDPLQPTEEFFLP</sequence>
<dbReference type="Proteomes" id="UP000623467">
    <property type="component" value="Unassembled WGS sequence"/>
</dbReference>
<feature type="compositionally biased region" description="Polar residues" evidence="1">
    <location>
        <begin position="464"/>
        <end position="476"/>
    </location>
</feature>
<protein>
    <submittedName>
        <fullName evidence="2">Uncharacterized protein</fullName>
    </submittedName>
</protein>
<evidence type="ECO:0000256" key="1">
    <source>
        <dbReference type="SAM" id="MobiDB-lite"/>
    </source>
</evidence>
<reference evidence="2" key="1">
    <citation type="submission" date="2020-05" db="EMBL/GenBank/DDBJ databases">
        <title>Mycena genomes resolve the evolution of fungal bioluminescence.</title>
        <authorList>
            <person name="Tsai I.J."/>
        </authorList>
    </citation>
    <scope>NUCLEOTIDE SEQUENCE</scope>
    <source>
        <strain evidence="2">160909Yilan</strain>
    </source>
</reference>
<name>A0A8H6ZEB6_9AGAR</name>
<evidence type="ECO:0000313" key="3">
    <source>
        <dbReference type="Proteomes" id="UP000623467"/>
    </source>
</evidence>
<comment type="caution">
    <text evidence="2">The sequence shown here is derived from an EMBL/GenBank/DDBJ whole genome shotgun (WGS) entry which is preliminary data.</text>
</comment>
<keyword evidence="3" id="KW-1185">Reference proteome</keyword>
<gene>
    <name evidence="2" type="ORF">MSAN_00473100</name>
</gene>
<organism evidence="2 3">
    <name type="scientific">Mycena sanguinolenta</name>
    <dbReference type="NCBI Taxonomy" id="230812"/>
    <lineage>
        <taxon>Eukaryota</taxon>
        <taxon>Fungi</taxon>
        <taxon>Dikarya</taxon>
        <taxon>Basidiomycota</taxon>
        <taxon>Agaricomycotina</taxon>
        <taxon>Agaricomycetes</taxon>
        <taxon>Agaricomycetidae</taxon>
        <taxon>Agaricales</taxon>
        <taxon>Marasmiineae</taxon>
        <taxon>Mycenaceae</taxon>
        <taxon>Mycena</taxon>
    </lineage>
</organism>
<dbReference type="OrthoDB" id="258495at2759"/>
<evidence type="ECO:0000313" key="2">
    <source>
        <dbReference type="EMBL" id="KAF7375832.1"/>
    </source>
</evidence>
<accession>A0A8H6ZEB6</accession>
<proteinExistence type="predicted"/>
<feature type="region of interest" description="Disordered" evidence="1">
    <location>
        <begin position="451"/>
        <end position="491"/>
    </location>
</feature>
<dbReference type="AlphaFoldDB" id="A0A8H6ZEB6"/>